<dbReference type="InterPro" id="IPR001496">
    <property type="entry name" value="SOCS_box"/>
</dbReference>
<dbReference type="SUPFAM" id="SSF48403">
    <property type="entry name" value="Ankyrin repeat"/>
    <property type="match status" value="1"/>
</dbReference>
<feature type="coiled-coil region" evidence="4">
    <location>
        <begin position="61"/>
        <end position="88"/>
    </location>
</feature>
<dbReference type="PANTHER" id="PTHR24201:SF16">
    <property type="entry name" value="ANKYRIN-1-LIKE-RELATED"/>
    <property type="match status" value="1"/>
</dbReference>
<protein>
    <recommendedName>
        <fullName evidence="6">SOCS box domain-containing protein</fullName>
    </recommendedName>
</protein>
<dbReference type="Pfam" id="PF07525">
    <property type="entry name" value="SOCS_box"/>
    <property type="match status" value="1"/>
</dbReference>
<dbReference type="SMART" id="SM00969">
    <property type="entry name" value="SOCS_box"/>
    <property type="match status" value="1"/>
</dbReference>
<dbReference type="GO" id="GO:0005634">
    <property type="term" value="C:nucleus"/>
    <property type="evidence" value="ECO:0007669"/>
    <property type="project" value="TreeGrafter"/>
</dbReference>
<gene>
    <name evidence="7" type="ORF">V1264_013566</name>
</gene>
<dbReference type="EMBL" id="JBAMIC010000003">
    <property type="protein sequence ID" value="KAK7109540.1"/>
    <property type="molecule type" value="Genomic_DNA"/>
</dbReference>
<evidence type="ECO:0000313" key="7">
    <source>
        <dbReference type="EMBL" id="KAK7109540.1"/>
    </source>
</evidence>
<keyword evidence="8" id="KW-1185">Reference proteome</keyword>
<dbReference type="PROSITE" id="PS50088">
    <property type="entry name" value="ANK_REPEAT"/>
    <property type="match status" value="6"/>
</dbReference>
<accession>A0AAN9BTP9</accession>
<feature type="repeat" description="ANK" evidence="3">
    <location>
        <begin position="195"/>
        <end position="227"/>
    </location>
</feature>
<feature type="repeat" description="ANK" evidence="3">
    <location>
        <begin position="129"/>
        <end position="161"/>
    </location>
</feature>
<dbReference type="InterPro" id="IPR002110">
    <property type="entry name" value="Ankyrin_rpt"/>
</dbReference>
<dbReference type="Gene3D" id="1.10.750.20">
    <property type="entry name" value="SOCS box"/>
    <property type="match status" value="1"/>
</dbReference>
<keyword evidence="4" id="KW-0175">Coiled coil</keyword>
<feature type="repeat" description="ANK" evidence="3">
    <location>
        <begin position="95"/>
        <end position="127"/>
    </location>
</feature>
<dbReference type="SUPFAM" id="SSF158235">
    <property type="entry name" value="SOCS box-like"/>
    <property type="match status" value="1"/>
</dbReference>
<evidence type="ECO:0000256" key="2">
    <source>
        <dbReference type="ARBA" id="ARBA00023043"/>
    </source>
</evidence>
<dbReference type="AlphaFoldDB" id="A0AAN9BTP9"/>
<evidence type="ECO:0000313" key="8">
    <source>
        <dbReference type="Proteomes" id="UP001374579"/>
    </source>
</evidence>
<dbReference type="PROSITE" id="PS50225">
    <property type="entry name" value="SOCS"/>
    <property type="match status" value="1"/>
</dbReference>
<dbReference type="Proteomes" id="UP001374579">
    <property type="component" value="Unassembled WGS sequence"/>
</dbReference>
<evidence type="ECO:0000256" key="1">
    <source>
        <dbReference type="ARBA" id="ARBA00022737"/>
    </source>
</evidence>
<dbReference type="InterPro" id="IPR036770">
    <property type="entry name" value="Ankyrin_rpt-contain_sf"/>
</dbReference>
<comment type="caution">
    <text evidence="7">The sequence shown here is derived from an EMBL/GenBank/DDBJ whole genome shotgun (WGS) entry which is preliminary data.</text>
</comment>
<dbReference type="Pfam" id="PF00023">
    <property type="entry name" value="Ank"/>
    <property type="match status" value="1"/>
</dbReference>
<organism evidence="7 8">
    <name type="scientific">Littorina saxatilis</name>
    <dbReference type="NCBI Taxonomy" id="31220"/>
    <lineage>
        <taxon>Eukaryota</taxon>
        <taxon>Metazoa</taxon>
        <taxon>Spiralia</taxon>
        <taxon>Lophotrochozoa</taxon>
        <taxon>Mollusca</taxon>
        <taxon>Gastropoda</taxon>
        <taxon>Caenogastropoda</taxon>
        <taxon>Littorinimorpha</taxon>
        <taxon>Littorinoidea</taxon>
        <taxon>Littorinidae</taxon>
        <taxon>Littorina</taxon>
    </lineage>
</organism>
<feature type="region of interest" description="Disordered" evidence="5">
    <location>
        <begin position="1"/>
        <end position="24"/>
    </location>
</feature>
<evidence type="ECO:0000256" key="5">
    <source>
        <dbReference type="SAM" id="MobiDB-lite"/>
    </source>
</evidence>
<feature type="repeat" description="ANK" evidence="3">
    <location>
        <begin position="295"/>
        <end position="327"/>
    </location>
</feature>
<keyword evidence="1" id="KW-0677">Repeat</keyword>
<dbReference type="PANTHER" id="PTHR24201">
    <property type="entry name" value="ANK_REP_REGION DOMAIN-CONTAINING PROTEIN"/>
    <property type="match status" value="1"/>
</dbReference>
<proteinExistence type="predicted"/>
<dbReference type="GO" id="GO:0035556">
    <property type="term" value="P:intracellular signal transduction"/>
    <property type="evidence" value="ECO:0007669"/>
    <property type="project" value="InterPro"/>
</dbReference>
<feature type="repeat" description="ANK" evidence="3">
    <location>
        <begin position="162"/>
        <end position="194"/>
    </location>
</feature>
<dbReference type="SMART" id="SM00248">
    <property type="entry name" value="ANK"/>
    <property type="match status" value="9"/>
</dbReference>
<keyword evidence="2 3" id="KW-0040">ANK repeat</keyword>
<dbReference type="InterPro" id="IPR050776">
    <property type="entry name" value="Ank_Repeat/CDKN_Inhibitor"/>
</dbReference>
<sequence length="475" mass="53624">MYATARPLPQPGDSPELSPTTVTNGRSETQCFSVFSVPCSAPDSVALMLLRNQMAGLEFYDAVLNNELQQLKRLVAQYKLDLNAKFQQVRKKNHADLCPIHLAAYRGYHEVLHFLIESKCDVNFTTTTLRRTALHFAVLRHKIACVLLLIRAGAKLDAKDTFGNTPCHYAADDGYCQILDVLVRKGINVNTQDITSKTPLMKSVRNNKTDAVLRLLRAQADLNITDRNSDMALHYAARNGCRDIIDILLSGGSFIDVQNYWGRSPLMEAVCYNHKESVVRLIDASCDLNRREFKTGDTALHIAIKRNYVCVVHVLLEAGTRHDIYNLQGETAFYDALISNKVDIVRLMIAYNCRLDVPPKYFPNGIYKSLFQLAAERGHLETCRMLAGLGYIDYTARVFFYASYVPSRPSENDETLLWLRGAMQRVVPLQQLCRKVIRRFAGHDLPTKVESLPTPRALKDYVLIKDLMDATETSA</sequence>
<name>A0AAN9BTP9_9CAEN</name>
<evidence type="ECO:0000259" key="6">
    <source>
        <dbReference type="PROSITE" id="PS50225"/>
    </source>
</evidence>
<evidence type="ECO:0000256" key="4">
    <source>
        <dbReference type="SAM" id="Coils"/>
    </source>
</evidence>
<dbReference type="Pfam" id="PF12796">
    <property type="entry name" value="Ank_2"/>
    <property type="match status" value="2"/>
</dbReference>
<feature type="domain" description="SOCS box" evidence="6">
    <location>
        <begin position="425"/>
        <end position="468"/>
    </location>
</feature>
<feature type="repeat" description="ANK" evidence="3">
    <location>
        <begin position="228"/>
        <end position="260"/>
    </location>
</feature>
<dbReference type="InterPro" id="IPR036036">
    <property type="entry name" value="SOCS_box-like_dom_sf"/>
</dbReference>
<dbReference type="Gene3D" id="1.25.40.20">
    <property type="entry name" value="Ankyrin repeat-containing domain"/>
    <property type="match status" value="2"/>
</dbReference>
<dbReference type="PROSITE" id="PS50297">
    <property type="entry name" value="ANK_REP_REGION"/>
    <property type="match status" value="4"/>
</dbReference>
<reference evidence="7 8" key="1">
    <citation type="submission" date="2024-02" db="EMBL/GenBank/DDBJ databases">
        <title>Chromosome-scale genome assembly of the rough periwinkle Littorina saxatilis.</title>
        <authorList>
            <person name="De Jode A."/>
            <person name="Faria R."/>
            <person name="Formenti G."/>
            <person name="Sims Y."/>
            <person name="Smith T.P."/>
            <person name="Tracey A."/>
            <person name="Wood J.M.D."/>
            <person name="Zagrodzka Z.B."/>
            <person name="Johannesson K."/>
            <person name="Butlin R.K."/>
            <person name="Leder E.H."/>
        </authorList>
    </citation>
    <scope>NUCLEOTIDE SEQUENCE [LARGE SCALE GENOMIC DNA]</scope>
    <source>
        <strain evidence="7">Snail1</strain>
        <tissue evidence="7">Muscle</tissue>
    </source>
</reference>
<evidence type="ECO:0000256" key="3">
    <source>
        <dbReference type="PROSITE-ProRule" id="PRU00023"/>
    </source>
</evidence>
<dbReference type="CDD" id="cd03587">
    <property type="entry name" value="SOCS"/>
    <property type="match status" value="1"/>
</dbReference>